<dbReference type="GO" id="GO:0016903">
    <property type="term" value="F:oxidoreductase activity, acting on the aldehyde or oxo group of donors"/>
    <property type="evidence" value="ECO:0007669"/>
    <property type="project" value="InterPro"/>
</dbReference>
<dbReference type="PANTHER" id="PTHR32154">
    <property type="entry name" value="PYRUVATE-FLAVODOXIN OXIDOREDUCTASE-RELATED"/>
    <property type="match status" value="1"/>
</dbReference>
<dbReference type="InterPro" id="IPR022367">
    <property type="entry name" value="2-oxoacid/accept_OxRdtase_asu"/>
</dbReference>
<dbReference type="GO" id="GO:0006979">
    <property type="term" value="P:response to oxidative stress"/>
    <property type="evidence" value="ECO:0007669"/>
    <property type="project" value="TreeGrafter"/>
</dbReference>
<evidence type="ECO:0000259" key="3">
    <source>
        <dbReference type="Pfam" id="PF01855"/>
    </source>
</evidence>
<accession>A0A0G0EFL7</accession>
<dbReference type="InterPro" id="IPR029061">
    <property type="entry name" value="THDP-binding"/>
</dbReference>
<name>A0A0G0EFL7_9BACT</name>
<dbReference type="Pfam" id="PF01558">
    <property type="entry name" value="POR"/>
    <property type="match status" value="1"/>
</dbReference>
<dbReference type="AlphaFoldDB" id="A0A0G0EFL7"/>
<evidence type="ECO:0000259" key="2">
    <source>
        <dbReference type="Pfam" id="PF01558"/>
    </source>
</evidence>
<dbReference type="NCBIfam" id="TIGR03710">
    <property type="entry name" value="OAFO_sf"/>
    <property type="match status" value="1"/>
</dbReference>
<dbReference type="InterPro" id="IPR009014">
    <property type="entry name" value="Transketo_C/PFOR_II"/>
</dbReference>
<keyword evidence="1" id="KW-0560">Oxidoreductase</keyword>
<dbReference type="InterPro" id="IPR002869">
    <property type="entry name" value="Pyrv_flavodox_OxRed_cen"/>
</dbReference>
<organism evidence="4 5">
    <name type="scientific">candidate division WS6 bacterium GW2011_GWE1_34_7</name>
    <dbReference type="NCBI Taxonomy" id="1619093"/>
    <lineage>
        <taxon>Bacteria</taxon>
        <taxon>Candidatus Dojkabacteria</taxon>
    </lineage>
</organism>
<dbReference type="InterPro" id="IPR002880">
    <property type="entry name" value="Pyrv_Fd/Flavodoxin_OxRdtase_N"/>
</dbReference>
<dbReference type="Gene3D" id="3.40.50.920">
    <property type="match status" value="1"/>
</dbReference>
<dbReference type="Proteomes" id="UP000033866">
    <property type="component" value="Unassembled WGS sequence"/>
</dbReference>
<reference evidence="4 5" key="1">
    <citation type="journal article" date="2015" name="Nature">
        <title>rRNA introns, odd ribosomes, and small enigmatic genomes across a large radiation of phyla.</title>
        <authorList>
            <person name="Brown C.T."/>
            <person name="Hug L.A."/>
            <person name="Thomas B.C."/>
            <person name="Sharon I."/>
            <person name="Castelle C.J."/>
            <person name="Singh A."/>
            <person name="Wilkins M.J."/>
            <person name="Williams K.H."/>
            <person name="Banfield J.F."/>
        </authorList>
    </citation>
    <scope>NUCLEOTIDE SEQUENCE [LARGE SCALE GENOMIC DNA]</scope>
</reference>
<sequence>MKDRFTIKFGGYSGQGINTLGGFLSKALKNSGYFTFAYREYPSVIKGGYASFQIDFASHFISSSTTKTKILACISDESLDKYTQTVTKDGVILHSLKEYTFSKENTEYIKENSIVVKYIDTEALAQECNAPPIMGNIIMLGAVWSLLKLNRKVLEKEVVEYFSKKKGIDIEAEKRCLSAGYQNIKDIKVKGLPEKIKKGWENSKILTGNQAIALGAIAGGCRAYFAYPMTPATSILETLGDTYEETGIIVKQAESEITAIQMAMGSMYMGARAFTATSGGGFDLMTETISCSGMTEIPLVIVLGQRAGSGTGVPTFSGSSDLDAALQAGHGEFPRCVLAASDAIDSYELIQEAFNISETYQIPVILLTEKQISESLFNILELPTPLKIQRGLTSKGTKRYLLTKDGISPRWLPKKGQKTYLSNSDEHDEHGISTEDIEDIKSMAQKRIRKSIKLEKSIPHPKYYGPKDPTIVFVGMGSTKNAVLDAMKVNKKRIGYLHYKYIFPLKEEKILELNKKGTQIVLIENNLVGAFGKLIKEQSGIYIPNTLNKFDGRPFFVDDILEYIKNR</sequence>
<evidence type="ECO:0000313" key="4">
    <source>
        <dbReference type="EMBL" id="KKP66132.1"/>
    </source>
</evidence>
<dbReference type="InterPro" id="IPR019752">
    <property type="entry name" value="Pyrv/ketoisovalerate_OxRed_cat"/>
</dbReference>
<comment type="caution">
    <text evidence="4">The sequence shown here is derived from an EMBL/GenBank/DDBJ whole genome shotgun (WGS) entry which is preliminary data.</text>
</comment>
<protein>
    <submittedName>
        <fullName evidence="4">Pyruvate flavodoxin/ferredoxin oxidoreductase domain protein</fullName>
    </submittedName>
</protein>
<dbReference type="EMBL" id="LBPV01000004">
    <property type="protein sequence ID" value="KKP66132.1"/>
    <property type="molecule type" value="Genomic_DNA"/>
</dbReference>
<dbReference type="CDD" id="cd07034">
    <property type="entry name" value="TPP_PYR_PFOR_IOR-alpha_like"/>
    <property type="match status" value="1"/>
</dbReference>
<dbReference type="SUPFAM" id="SSF52922">
    <property type="entry name" value="TK C-terminal domain-like"/>
    <property type="match status" value="1"/>
</dbReference>
<dbReference type="Gene3D" id="3.40.50.970">
    <property type="match status" value="1"/>
</dbReference>
<evidence type="ECO:0000313" key="5">
    <source>
        <dbReference type="Proteomes" id="UP000033866"/>
    </source>
</evidence>
<proteinExistence type="predicted"/>
<dbReference type="Gene3D" id="3.40.920.10">
    <property type="entry name" value="Pyruvate-ferredoxin oxidoreductase, PFOR, domain III"/>
    <property type="match status" value="1"/>
</dbReference>
<dbReference type="InterPro" id="IPR050722">
    <property type="entry name" value="Pyruvate:ferred/Flavod_OxRd"/>
</dbReference>
<dbReference type="SUPFAM" id="SSF52518">
    <property type="entry name" value="Thiamin diphosphate-binding fold (THDP-binding)"/>
    <property type="match status" value="1"/>
</dbReference>
<dbReference type="PANTHER" id="PTHR32154:SF20">
    <property type="entry name" value="2-OXOGLUTARATE OXIDOREDUCTASE SUBUNIT KORA"/>
    <property type="match status" value="1"/>
</dbReference>
<gene>
    <name evidence="4" type="ORF">UR61_C0004G0006</name>
</gene>
<evidence type="ECO:0000256" key="1">
    <source>
        <dbReference type="ARBA" id="ARBA00023002"/>
    </source>
</evidence>
<feature type="domain" description="Pyruvate flavodoxin/ferredoxin oxidoreductase pyrimidine binding" evidence="3">
    <location>
        <begin position="215"/>
        <end position="444"/>
    </location>
</feature>
<dbReference type="SUPFAM" id="SSF53323">
    <property type="entry name" value="Pyruvate-ferredoxin oxidoreductase, PFOR, domain III"/>
    <property type="match status" value="1"/>
</dbReference>
<dbReference type="Pfam" id="PF01855">
    <property type="entry name" value="POR_N"/>
    <property type="match status" value="1"/>
</dbReference>
<keyword evidence="4" id="KW-0670">Pyruvate</keyword>
<feature type="domain" description="Pyruvate/ketoisovalerate oxidoreductase catalytic" evidence="2">
    <location>
        <begin position="14"/>
        <end position="182"/>
    </location>
</feature>